<dbReference type="CDD" id="cd00438">
    <property type="entry name" value="cupin_RmlC"/>
    <property type="match status" value="1"/>
</dbReference>
<dbReference type="GO" id="GO:0000271">
    <property type="term" value="P:polysaccharide biosynthetic process"/>
    <property type="evidence" value="ECO:0007669"/>
    <property type="project" value="TreeGrafter"/>
</dbReference>
<evidence type="ECO:0000256" key="6">
    <source>
        <dbReference type="PIRSR" id="PIRSR600888-3"/>
    </source>
</evidence>
<dbReference type="GO" id="GO:0008830">
    <property type="term" value="F:dTDP-4-dehydrorhamnose 3,5-epimerase activity"/>
    <property type="evidence" value="ECO:0007669"/>
    <property type="project" value="UniProtKB-UniRule"/>
</dbReference>
<evidence type="ECO:0000313" key="8">
    <source>
        <dbReference type="EMBL" id="RZS96968.1"/>
    </source>
</evidence>
<gene>
    <name evidence="8" type="ORF">BC751_2564</name>
</gene>
<comment type="caution">
    <text evidence="8">The sequence shown here is derived from an EMBL/GenBank/DDBJ whole genome shotgun (WGS) entry which is preliminary data.</text>
</comment>
<feature type="active site" description="Proton donor" evidence="5">
    <location>
        <position position="132"/>
    </location>
</feature>
<dbReference type="AlphaFoldDB" id="A0A4Q7PBB3"/>
<dbReference type="OrthoDB" id="9800680at2"/>
<reference evidence="8 9" key="1">
    <citation type="submission" date="2019-02" db="EMBL/GenBank/DDBJ databases">
        <title>Genomic Encyclopedia of Archaeal and Bacterial Type Strains, Phase II (KMG-II): from individual species to whole genera.</title>
        <authorList>
            <person name="Goeker M."/>
        </authorList>
    </citation>
    <scope>NUCLEOTIDE SEQUENCE [LARGE SCALE GENOMIC DNA]</scope>
    <source>
        <strain evidence="8 9">DSM 21411</strain>
    </source>
</reference>
<comment type="catalytic activity">
    <reaction evidence="1 7">
        <text>dTDP-4-dehydro-6-deoxy-alpha-D-glucose = dTDP-4-dehydro-beta-L-rhamnose</text>
        <dbReference type="Rhea" id="RHEA:16969"/>
        <dbReference type="ChEBI" id="CHEBI:57649"/>
        <dbReference type="ChEBI" id="CHEBI:62830"/>
        <dbReference type="EC" id="5.1.3.13"/>
    </reaction>
</comment>
<evidence type="ECO:0000256" key="4">
    <source>
        <dbReference type="ARBA" id="ARBA00019595"/>
    </source>
</evidence>
<evidence type="ECO:0000256" key="5">
    <source>
        <dbReference type="PIRSR" id="PIRSR600888-1"/>
    </source>
</evidence>
<dbReference type="GO" id="GO:0005829">
    <property type="term" value="C:cytosol"/>
    <property type="evidence" value="ECO:0007669"/>
    <property type="project" value="TreeGrafter"/>
</dbReference>
<proteinExistence type="inferred from homology"/>
<dbReference type="Gene3D" id="2.60.120.10">
    <property type="entry name" value="Jelly Rolls"/>
    <property type="match status" value="1"/>
</dbReference>
<dbReference type="InterPro" id="IPR011051">
    <property type="entry name" value="RmlC_Cupin_sf"/>
</dbReference>
<dbReference type="GO" id="GO:0019305">
    <property type="term" value="P:dTDP-rhamnose biosynthetic process"/>
    <property type="evidence" value="ECO:0007669"/>
    <property type="project" value="UniProtKB-UniRule"/>
</dbReference>
<dbReference type="UniPathway" id="UPA00124"/>
<comment type="pathway">
    <text evidence="7">Carbohydrate biosynthesis; dTDP-L-rhamnose biosynthesis.</text>
</comment>
<dbReference type="InterPro" id="IPR014710">
    <property type="entry name" value="RmlC-like_jellyroll"/>
</dbReference>
<evidence type="ECO:0000256" key="2">
    <source>
        <dbReference type="ARBA" id="ARBA00001997"/>
    </source>
</evidence>
<evidence type="ECO:0000313" key="9">
    <source>
        <dbReference type="Proteomes" id="UP000292209"/>
    </source>
</evidence>
<protein>
    <recommendedName>
        <fullName evidence="4 7">dTDP-4-dehydrorhamnose 3,5-epimerase</fullName>
        <ecNumber evidence="3 7">5.1.3.13</ecNumber>
    </recommendedName>
    <alternativeName>
        <fullName evidence="7">Thymidine diphospho-4-keto-rhamnose 3,5-epimerase</fullName>
    </alternativeName>
</protein>
<dbReference type="PANTHER" id="PTHR21047:SF2">
    <property type="entry name" value="THYMIDINE DIPHOSPHO-4-KETO-RHAMNOSE 3,5-EPIMERASE"/>
    <property type="match status" value="1"/>
</dbReference>
<feature type="active site" description="Proton acceptor" evidence="5">
    <location>
        <position position="62"/>
    </location>
</feature>
<dbReference type="InterPro" id="IPR000888">
    <property type="entry name" value="RmlC-like"/>
</dbReference>
<dbReference type="NCBIfam" id="TIGR01221">
    <property type="entry name" value="rmlC"/>
    <property type="match status" value="1"/>
</dbReference>
<feature type="site" description="Participates in a stacking interaction with the thymidine ring of dTDP-4-oxo-6-deoxyglucose" evidence="6">
    <location>
        <position position="138"/>
    </location>
</feature>
<accession>A0A4Q7PBB3</accession>
<keyword evidence="9" id="KW-1185">Reference proteome</keyword>
<dbReference type="RefSeq" id="WP_130275816.1">
    <property type="nucleotide sequence ID" value="NZ_SGXG01000001.1"/>
</dbReference>
<evidence type="ECO:0000256" key="1">
    <source>
        <dbReference type="ARBA" id="ARBA00001298"/>
    </source>
</evidence>
<dbReference type="EMBL" id="SGXG01000001">
    <property type="protein sequence ID" value="RZS96968.1"/>
    <property type="molecule type" value="Genomic_DNA"/>
</dbReference>
<comment type="subunit">
    <text evidence="7">Homodimer.</text>
</comment>
<keyword evidence="7" id="KW-0413">Isomerase</keyword>
<dbReference type="SUPFAM" id="SSF51182">
    <property type="entry name" value="RmlC-like cupins"/>
    <property type="match status" value="1"/>
</dbReference>
<sequence length="177" mass="20328">MNLQESFISGSFVIKPNKIEDHRGFFSRIYCKEEFGKHNIDFQVEQVNMSFCTKKGTIRGLHFQKSPFEEAKLLRCTHGSIFDVIVDLRPKSPSYLKWFGTELSEKNNEMIFVPPGCAHGYLSLEDFTAVSYMVNTPYSPGFEGGIRYDDPIFNIKWPIEISVVSEKDQNIPNFIPA</sequence>
<dbReference type="EC" id="5.1.3.13" evidence="3 7"/>
<dbReference type="Pfam" id="PF00908">
    <property type="entry name" value="dTDP_sugar_isom"/>
    <property type="match status" value="1"/>
</dbReference>
<comment type="function">
    <text evidence="2 7">Catalyzes the epimerization of the C3' and C5'positions of dTDP-6-deoxy-D-xylo-4-hexulose, forming dTDP-6-deoxy-L-lyxo-4-hexulose.</text>
</comment>
<organism evidence="8 9">
    <name type="scientific">Cecembia calidifontis</name>
    <dbReference type="NCBI Taxonomy" id="1187080"/>
    <lineage>
        <taxon>Bacteria</taxon>
        <taxon>Pseudomonadati</taxon>
        <taxon>Bacteroidota</taxon>
        <taxon>Cytophagia</taxon>
        <taxon>Cytophagales</taxon>
        <taxon>Cyclobacteriaceae</taxon>
        <taxon>Cecembia</taxon>
    </lineage>
</organism>
<name>A0A4Q7PBB3_9BACT</name>
<dbReference type="Proteomes" id="UP000292209">
    <property type="component" value="Unassembled WGS sequence"/>
</dbReference>
<evidence type="ECO:0000256" key="3">
    <source>
        <dbReference type="ARBA" id="ARBA00012098"/>
    </source>
</evidence>
<dbReference type="PANTHER" id="PTHR21047">
    <property type="entry name" value="DTDP-6-DEOXY-D-GLUCOSE-3,5 EPIMERASE"/>
    <property type="match status" value="1"/>
</dbReference>
<evidence type="ECO:0000256" key="7">
    <source>
        <dbReference type="RuleBase" id="RU364069"/>
    </source>
</evidence>
<comment type="similarity">
    <text evidence="7">Belongs to the dTDP-4-dehydrorhamnose 3,5-epimerase family.</text>
</comment>